<dbReference type="GO" id="GO:0016491">
    <property type="term" value="F:oxidoreductase activity"/>
    <property type="evidence" value="ECO:0007669"/>
    <property type="project" value="UniProtKB-KW"/>
</dbReference>
<organism evidence="2 3">
    <name type="scientific">Ralstonia solanacearum</name>
    <name type="common">Pseudomonas solanacearum</name>
    <dbReference type="NCBI Taxonomy" id="305"/>
    <lineage>
        <taxon>Bacteria</taxon>
        <taxon>Pseudomonadati</taxon>
        <taxon>Pseudomonadota</taxon>
        <taxon>Betaproteobacteria</taxon>
        <taxon>Burkholderiales</taxon>
        <taxon>Burkholderiaceae</taxon>
        <taxon>Ralstonia</taxon>
        <taxon>Ralstonia solanacearum species complex</taxon>
    </lineage>
</organism>
<evidence type="ECO:0000256" key="1">
    <source>
        <dbReference type="ARBA" id="ARBA00023002"/>
    </source>
</evidence>
<dbReference type="PANTHER" id="PTHR43157">
    <property type="entry name" value="PHOSPHATIDYLINOSITOL-GLYCAN BIOSYNTHESIS CLASS F PROTEIN-RELATED"/>
    <property type="match status" value="1"/>
</dbReference>
<dbReference type="SUPFAM" id="SSF51735">
    <property type="entry name" value="NAD(P)-binding Rossmann-fold domains"/>
    <property type="match status" value="1"/>
</dbReference>
<reference evidence="2 3" key="1">
    <citation type="submission" date="2017-08" db="EMBL/GenBank/DDBJ databases">
        <title>Genome sequences of Ralstonia solanacearum Species Complex (RSSC) isolated from Potato bacterial wilts in Korea.</title>
        <authorList>
            <person name="Cho H."/>
            <person name="Song E.-S."/>
            <person name="Lee Y.K."/>
            <person name="Lee S."/>
            <person name="Lee S.-W."/>
            <person name="Jo A."/>
            <person name="Kim J.-G."/>
            <person name="Hwang I."/>
        </authorList>
    </citation>
    <scope>NUCLEOTIDE SEQUENCE [LARGE SCALE GENOMIC DNA]</scope>
    <source>
        <strain evidence="2 3">T98</strain>
        <plasmid evidence="2 3">unnamed</plasmid>
    </source>
</reference>
<dbReference type="EMBL" id="CP022760">
    <property type="protein sequence ID" value="AXV84437.1"/>
    <property type="molecule type" value="Genomic_DNA"/>
</dbReference>
<accession>A0AAD0WJG4</accession>
<dbReference type="Proteomes" id="UP000261758">
    <property type="component" value="Plasmid unnamed"/>
</dbReference>
<name>A0AAD0WJG4_RALSL</name>
<keyword evidence="1" id="KW-0560">Oxidoreductase</keyword>
<keyword evidence="2" id="KW-0614">Plasmid</keyword>
<gene>
    <name evidence="2" type="ORF">CJO77_23400</name>
</gene>
<evidence type="ECO:0000313" key="2">
    <source>
        <dbReference type="EMBL" id="AXV84437.1"/>
    </source>
</evidence>
<dbReference type="Gene3D" id="3.40.50.720">
    <property type="entry name" value="NAD(P)-binding Rossmann-like Domain"/>
    <property type="match status" value="1"/>
</dbReference>
<protein>
    <submittedName>
        <fullName evidence="2">Short-chain dehydrogenase</fullName>
    </submittedName>
</protein>
<sequence>MRQWKGLTEADVPDPSGKCFIVTGANTGLGFETARVPAARGARVLLACRDGCKAEEAMARISIEPVGPSLPYLDAAQKTCWAKRLQCGADGYYWTQPCG</sequence>
<dbReference type="PANTHER" id="PTHR43157:SF31">
    <property type="entry name" value="PHOSPHATIDYLINOSITOL-GLYCAN BIOSYNTHESIS CLASS F PROTEIN"/>
    <property type="match status" value="1"/>
</dbReference>
<geneLocation type="plasmid" evidence="2 3">
    <name>unnamed</name>
</geneLocation>
<dbReference type="RefSeq" id="WP_118870763.1">
    <property type="nucleotide sequence ID" value="NZ_CP022760.1"/>
</dbReference>
<evidence type="ECO:0000313" key="3">
    <source>
        <dbReference type="Proteomes" id="UP000261758"/>
    </source>
</evidence>
<proteinExistence type="predicted"/>
<dbReference type="AlphaFoldDB" id="A0AAD0WJG4"/>
<dbReference type="InterPro" id="IPR036291">
    <property type="entry name" value="NAD(P)-bd_dom_sf"/>
</dbReference>